<reference evidence="8" key="2">
    <citation type="journal article" date="2023" name="IMA Fungus">
        <title>Comparative genomic study of the Penicillium genus elucidates a diverse pangenome and 15 lateral gene transfer events.</title>
        <authorList>
            <person name="Petersen C."/>
            <person name="Sorensen T."/>
            <person name="Nielsen M.R."/>
            <person name="Sondergaard T.E."/>
            <person name="Sorensen J.L."/>
            <person name="Fitzpatrick D.A."/>
            <person name="Frisvad J.C."/>
            <person name="Nielsen K.L."/>
        </authorList>
    </citation>
    <scope>NUCLEOTIDE SEQUENCE</scope>
    <source>
        <strain evidence="8">IBT 30728</strain>
    </source>
</reference>
<keyword evidence="6" id="KW-0349">Heme</keyword>
<dbReference type="InterPro" id="IPR002403">
    <property type="entry name" value="Cyt_P450_E_grp-IV"/>
</dbReference>
<evidence type="ECO:0000256" key="1">
    <source>
        <dbReference type="ARBA" id="ARBA00001971"/>
    </source>
</evidence>
<feature type="transmembrane region" description="Helical" evidence="7">
    <location>
        <begin position="12"/>
        <end position="30"/>
    </location>
</feature>
<comment type="caution">
    <text evidence="8">The sequence shown here is derived from an EMBL/GenBank/DDBJ whole genome shotgun (WGS) entry which is preliminary data.</text>
</comment>
<keyword evidence="7" id="KW-1133">Transmembrane helix</keyword>
<dbReference type="GO" id="GO:0004497">
    <property type="term" value="F:monooxygenase activity"/>
    <property type="evidence" value="ECO:0007669"/>
    <property type="project" value="UniProtKB-KW"/>
</dbReference>
<accession>A0A9X0BSN0</accession>
<reference evidence="8" key="1">
    <citation type="submission" date="2022-12" db="EMBL/GenBank/DDBJ databases">
        <authorList>
            <person name="Petersen C."/>
        </authorList>
    </citation>
    <scope>NUCLEOTIDE SEQUENCE</scope>
    <source>
        <strain evidence="8">IBT 30728</strain>
    </source>
</reference>
<dbReference type="CDD" id="cd11070">
    <property type="entry name" value="CYP56-like"/>
    <property type="match status" value="1"/>
</dbReference>
<evidence type="ECO:0000313" key="8">
    <source>
        <dbReference type="EMBL" id="KAJ5481133.1"/>
    </source>
</evidence>
<evidence type="ECO:0000256" key="5">
    <source>
        <dbReference type="ARBA" id="ARBA00023004"/>
    </source>
</evidence>
<keyword evidence="3 6" id="KW-0479">Metal-binding</keyword>
<dbReference type="PANTHER" id="PTHR24305:SF223">
    <property type="entry name" value="CYTOCHROME P450-DIT2"/>
    <property type="match status" value="1"/>
</dbReference>
<gene>
    <name evidence="8" type="ORF">N7539_007027</name>
</gene>
<evidence type="ECO:0000256" key="7">
    <source>
        <dbReference type="SAM" id="Phobius"/>
    </source>
</evidence>
<dbReference type="Proteomes" id="UP001148312">
    <property type="component" value="Unassembled WGS sequence"/>
</dbReference>
<evidence type="ECO:0000256" key="3">
    <source>
        <dbReference type="ARBA" id="ARBA00022723"/>
    </source>
</evidence>
<protein>
    <submittedName>
        <fullName evidence="8">Cytochrome monooxygenase xanG</fullName>
    </submittedName>
</protein>
<organism evidence="8 9">
    <name type="scientific">Penicillium diatomitis</name>
    <dbReference type="NCBI Taxonomy" id="2819901"/>
    <lineage>
        <taxon>Eukaryota</taxon>
        <taxon>Fungi</taxon>
        <taxon>Dikarya</taxon>
        <taxon>Ascomycota</taxon>
        <taxon>Pezizomycotina</taxon>
        <taxon>Eurotiomycetes</taxon>
        <taxon>Eurotiomycetidae</taxon>
        <taxon>Eurotiales</taxon>
        <taxon>Aspergillaceae</taxon>
        <taxon>Penicillium</taxon>
    </lineage>
</organism>
<dbReference type="GO" id="GO:0016705">
    <property type="term" value="F:oxidoreductase activity, acting on paired donors, with incorporation or reduction of molecular oxygen"/>
    <property type="evidence" value="ECO:0007669"/>
    <property type="project" value="InterPro"/>
</dbReference>
<evidence type="ECO:0000256" key="2">
    <source>
        <dbReference type="ARBA" id="ARBA00010617"/>
    </source>
</evidence>
<evidence type="ECO:0000256" key="6">
    <source>
        <dbReference type="PIRSR" id="PIRSR602403-1"/>
    </source>
</evidence>
<comment type="similarity">
    <text evidence="2">Belongs to the cytochrome P450 family.</text>
</comment>
<keyword evidence="5 6" id="KW-0408">Iron</keyword>
<dbReference type="GO" id="GO:0043386">
    <property type="term" value="P:mycotoxin biosynthetic process"/>
    <property type="evidence" value="ECO:0007669"/>
    <property type="project" value="UniProtKB-ARBA"/>
</dbReference>
<dbReference type="SUPFAM" id="SSF48264">
    <property type="entry name" value="Cytochrome P450"/>
    <property type="match status" value="1"/>
</dbReference>
<comment type="cofactor">
    <cofactor evidence="1 6">
        <name>heme</name>
        <dbReference type="ChEBI" id="CHEBI:30413"/>
    </cofactor>
</comment>
<dbReference type="InterPro" id="IPR036396">
    <property type="entry name" value="Cyt_P450_sf"/>
</dbReference>
<dbReference type="Gene3D" id="1.10.630.10">
    <property type="entry name" value="Cytochrome P450"/>
    <property type="match status" value="1"/>
</dbReference>
<dbReference type="AlphaFoldDB" id="A0A9X0BSN0"/>
<keyword evidence="4" id="KW-0560">Oxidoreductase</keyword>
<keyword evidence="7" id="KW-0812">Transmembrane</keyword>
<dbReference type="PANTHER" id="PTHR24305">
    <property type="entry name" value="CYTOCHROME P450"/>
    <property type="match status" value="1"/>
</dbReference>
<proteinExistence type="inferred from homology"/>
<dbReference type="GO" id="GO:0020037">
    <property type="term" value="F:heme binding"/>
    <property type="evidence" value="ECO:0007669"/>
    <property type="project" value="InterPro"/>
</dbReference>
<name>A0A9X0BSN0_9EURO</name>
<evidence type="ECO:0000256" key="4">
    <source>
        <dbReference type="ARBA" id="ARBA00023002"/>
    </source>
</evidence>
<keyword evidence="7" id="KW-0472">Membrane</keyword>
<dbReference type="GO" id="GO:0005506">
    <property type="term" value="F:iron ion binding"/>
    <property type="evidence" value="ECO:0007669"/>
    <property type="project" value="InterPro"/>
</dbReference>
<dbReference type="PRINTS" id="PR00465">
    <property type="entry name" value="EP450IV"/>
</dbReference>
<keyword evidence="8" id="KW-0503">Monooxygenase</keyword>
<dbReference type="InterPro" id="IPR001128">
    <property type="entry name" value="Cyt_P450"/>
</dbReference>
<feature type="binding site" description="axial binding residue" evidence="6">
    <location>
        <position position="450"/>
    </location>
    <ligand>
        <name>heme</name>
        <dbReference type="ChEBI" id="CHEBI:30413"/>
    </ligand>
    <ligandPart>
        <name>Fe</name>
        <dbReference type="ChEBI" id="CHEBI:18248"/>
    </ligandPart>
</feature>
<dbReference type="PRINTS" id="PR00385">
    <property type="entry name" value="P450"/>
</dbReference>
<dbReference type="EMBL" id="JAPWDQ010000009">
    <property type="protein sequence ID" value="KAJ5481133.1"/>
    <property type="molecule type" value="Genomic_DNA"/>
</dbReference>
<evidence type="ECO:0000313" key="9">
    <source>
        <dbReference type="Proteomes" id="UP001148312"/>
    </source>
</evidence>
<dbReference type="InterPro" id="IPR050121">
    <property type="entry name" value="Cytochrome_P450_monoxygenase"/>
</dbReference>
<dbReference type="RefSeq" id="XP_056788563.1">
    <property type="nucleotide sequence ID" value="XM_056936628.1"/>
</dbReference>
<dbReference type="GeneID" id="81626877"/>
<dbReference type="Pfam" id="PF00067">
    <property type="entry name" value="p450"/>
    <property type="match status" value="1"/>
</dbReference>
<sequence length="503" mass="57998">MYHWILGQITWPRGILGLILVTLIALYWFTRVPGSMPRNIPTVPIYISLLGLWSDMGQDDIYDRWLREPLERYGAVKIWFAGRWNVLATRPSFLVDMFRHEDVYAKAGSQKKIPWSVIASLVGDNIINSHGETWRLYTSIMKPGLQRRITDSRPLLEKSRKFVDIILEEQQILGPGRGVLVNPIIQRWAISCMGIHFMDVDLEAIERPGQRLEVLQTIIKKTLFHPLFFNFPQLDRYPYIFRQRKVAFGIMQEFGDLLCETVKQRPSHDETADGDQVVDYLDRALKEGRITEEQYRANLKVTFLTAHENTQQLLNSTFWVLGQNQDIQQRLRAEILATGEEDPSTELVHSLPYLFAVILELLRLYPPVSQLINRVTTSVAVLGGKVAIPNHTWVGWNAFGVHTDPSVWGSDAREFNPDRWGKDVKSIQSTLRSKTTQCHFIAFNAHSRKCLGQGFAVLQMKILLFEMLRRIEWTVDPQYEFKLTSGGIMAPLGLRAVINERKR</sequence>
<keyword evidence="9" id="KW-1185">Reference proteome</keyword>